<accession>A0A1B1U5Y1</accession>
<protein>
    <submittedName>
        <fullName evidence="1">Uncharacterized protein</fullName>
    </submittedName>
</protein>
<name>A0A1B1U5Y1_9HELI</name>
<evidence type="ECO:0000313" key="2">
    <source>
        <dbReference type="Proteomes" id="UP000092884"/>
    </source>
</evidence>
<proteinExistence type="predicted"/>
<sequence>MNFLLKLVCGATLFSDSRFSWRFLFDSWFGKGVAFGDSRISWDSLSLGWLEQTTLYTILESPRISLKGGKGNL</sequence>
<dbReference type="AlphaFoldDB" id="A0A1B1U5Y1"/>
<evidence type="ECO:0000313" key="1">
    <source>
        <dbReference type="EMBL" id="ANV98158.1"/>
    </source>
</evidence>
<reference evidence="2" key="1">
    <citation type="submission" date="2016-07" db="EMBL/GenBank/DDBJ databases">
        <authorList>
            <person name="Florea S."/>
            <person name="Webb J.S."/>
            <person name="Jaromczyk J."/>
            <person name="Schardl C.L."/>
        </authorList>
    </citation>
    <scope>NUCLEOTIDE SEQUENCE [LARGE SCALE GENOMIC DNA]</scope>
    <source>
        <strain evidence="2">MIT 01-6242</strain>
    </source>
</reference>
<gene>
    <name evidence="1" type="ORF">BBW65_04790</name>
</gene>
<organism evidence="1 2">
    <name type="scientific">Helicobacter enhydrae</name>
    <dbReference type="NCBI Taxonomy" id="222136"/>
    <lineage>
        <taxon>Bacteria</taxon>
        <taxon>Pseudomonadati</taxon>
        <taxon>Campylobacterota</taxon>
        <taxon>Epsilonproteobacteria</taxon>
        <taxon>Campylobacterales</taxon>
        <taxon>Helicobacteraceae</taxon>
        <taxon>Helicobacter</taxon>
    </lineage>
</organism>
<dbReference type="Proteomes" id="UP000092884">
    <property type="component" value="Chromosome"/>
</dbReference>
<dbReference type="EMBL" id="CP016503">
    <property type="protein sequence ID" value="ANV98158.1"/>
    <property type="molecule type" value="Genomic_DNA"/>
</dbReference>
<keyword evidence="2" id="KW-1185">Reference proteome</keyword>
<dbReference type="KEGG" id="het:BBW65_04790"/>